<protein>
    <submittedName>
        <fullName evidence="1">Uncharacterized protein</fullName>
    </submittedName>
</protein>
<sequence>MNKSIPQIGNQKIALICILLDYLKKYSVGAKIHKCIMEMMTVWQRTSIPLTGDDH</sequence>
<keyword evidence="2" id="KW-1185">Reference proteome</keyword>
<evidence type="ECO:0000313" key="2">
    <source>
        <dbReference type="Proteomes" id="UP000029381"/>
    </source>
</evidence>
<dbReference type="EMBL" id="JPVT01000096">
    <property type="protein sequence ID" value="KFN91447.1"/>
    <property type="molecule type" value="Genomic_DNA"/>
</dbReference>
<reference evidence="1 2" key="1">
    <citation type="submission" date="2014-08" db="EMBL/GenBank/DDBJ databases">
        <title>Genome sequence of Tetragenococcus muriaticus.</title>
        <authorList>
            <person name="Chuea-nongthon C."/>
            <person name="Rodtong S."/>
            <person name="Yongsawatdigul J."/>
            <person name="Steele J.L."/>
            <person name="Liu X.-y."/>
            <person name="Speers J."/>
            <person name="Glasner J.D."/>
            <person name="Neeno-Eckwall E.C."/>
        </authorList>
    </citation>
    <scope>NUCLEOTIDE SEQUENCE [LARGE SCALE GENOMIC DNA]</scope>
    <source>
        <strain evidence="1 2">3MR10-3</strain>
    </source>
</reference>
<organism evidence="1 2">
    <name type="scientific">Tetragenococcus muriaticus 3MR10-3</name>
    <dbReference type="NCBI Taxonomy" id="1302648"/>
    <lineage>
        <taxon>Bacteria</taxon>
        <taxon>Bacillati</taxon>
        <taxon>Bacillota</taxon>
        <taxon>Bacilli</taxon>
        <taxon>Lactobacillales</taxon>
        <taxon>Enterococcaceae</taxon>
        <taxon>Tetragenococcus</taxon>
    </lineage>
</organism>
<dbReference type="AlphaFoldDB" id="A0A091C5R9"/>
<dbReference type="Proteomes" id="UP000029381">
    <property type="component" value="Unassembled WGS sequence"/>
</dbReference>
<comment type="caution">
    <text evidence="1">The sequence shown here is derived from an EMBL/GenBank/DDBJ whole genome shotgun (WGS) entry which is preliminary data.</text>
</comment>
<name>A0A091C5R9_9ENTE</name>
<evidence type="ECO:0000313" key="1">
    <source>
        <dbReference type="EMBL" id="KFN91447.1"/>
    </source>
</evidence>
<accession>A0A091C5R9</accession>
<gene>
    <name evidence="1" type="ORF">TMU3MR103_1031</name>
</gene>
<proteinExistence type="predicted"/>